<accession>A0A3Q9HR68</accession>
<dbReference type="AlphaFoldDB" id="A0A3Q9HR68"/>
<proteinExistence type="predicted"/>
<organism evidence="1 2">
    <name type="scientific">Anoxybacter fermentans</name>
    <dbReference type="NCBI Taxonomy" id="1323375"/>
    <lineage>
        <taxon>Bacteria</taxon>
        <taxon>Bacillati</taxon>
        <taxon>Bacillota</taxon>
        <taxon>Clostridia</taxon>
        <taxon>Halanaerobiales</taxon>
        <taxon>Anoxybacter</taxon>
    </lineage>
</organism>
<dbReference type="RefSeq" id="WP_127017286.1">
    <property type="nucleotide sequence ID" value="NZ_CP016379.1"/>
</dbReference>
<protein>
    <submittedName>
        <fullName evidence="1">Uncharacterized protein</fullName>
    </submittedName>
</protein>
<evidence type="ECO:0000313" key="2">
    <source>
        <dbReference type="Proteomes" id="UP000267250"/>
    </source>
</evidence>
<reference evidence="1 2" key="1">
    <citation type="submission" date="2016-07" db="EMBL/GenBank/DDBJ databases">
        <title>Genome and transcriptome analysis of iron-reducing fermentative bacteria Anoxybacter fermentans.</title>
        <authorList>
            <person name="Zeng X."/>
            <person name="Shao Z."/>
        </authorList>
    </citation>
    <scope>NUCLEOTIDE SEQUENCE [LARGE SCALE GENOMIC DNA]</scope>
    <source>
        <strain evidence="1 2">DY22613</strain>
    </source>
</reference>
<dbReference type="Proteomes" id="UP000267250">
    <property type="component" value="Chromosome"/>
</dbReference>
<evidence type="ECO:0000313" key="1">
    <source>
        <dbReference type="EMBL" id="AZR73937.1"/>
    </source>
</evidence>
<sequence>MRKRNQIMWQILILLLVWFFMISPHILAEESLFEVSEAFLQSYQEKNSDEVHSSQLEDGLSLFHYYPILIQPDIKYLGVENYNPGVIDISFNSGIPILKTQKGNIIGQYSLLSPNLMDLVLYEKKEPEELFDFQISGYTIEAQSRLLNGFTLFYGYDALEDLKTEKDLILNDGSRFITRNAGLEVNILPGVIVNADYKKALEDEGVTRTEKMLNLAYNPGSFASFNAAYGIISSTNRPIESSIFPVWLTSLDQENSPDDVIIKQLGLALHPNEFSRLSADYILMNEKGEEVSSKKAVFSLQLGDKSKALNATYQMENEGNSDGFLRSTLDLGLDLNFAENSSLQFQYKWFLPEEVEVNDETRAEARLEIRF</sequence>
<keyword evidence="2" id="KW-1185">Reference proteome</keyword>
<dbReference type="KEGG" id="aft:BBF96_11365"/>
<dbReference type="EMBL" id="CP016379">
    <property type="protein sequence ID" value="AZR73937.1"/>
    <property type="molecule type" value="Genomic_DNA"/>
</dbReference>
<name>A0A3Q9HR68_9FIRM</name>
<gene>
    <name evidence="1" type="ORF">BBF96_11365</name>
</gene>